<dbReference type="EMBL" id="JAAQHG020000030">
    <property type="protein sequence ID" value="KAL1583905.1"/>
    <property type="molecule type" value="Genomic_DNA"/>
</dbReference>
<dbReference type="InterPro" id="IPR036653">
    <property type="entry name" value="CinA-like_C"/>
</dbReference>
<accession>A0AB34KGN0</accession>
<dbReference type="AlphaFoldDB" id="A0AB34KGN0"/>
<dbReference type="InterPro" id="IPR008136">
    <property type="entry name" value="CinA_C"/>
</dbReference>
<evidence type="ECO:0000313" key="2">
    <source>
        <dbReference type="EMBL" id="KAL1583905.1"/>
    </source>
</evidence>
<proteinExistence type="predicted"/>
<comment type="caution">
    <text evidence="2">The sequence shown here is derived from an EMBL/GenBank/DDBJ whole genome shotgun (WGS) entry which is preliminary data.</text>
</comment>
<evidence type="ECO:0000313" key="3">
    <source>
        <dbReference type="Proteomes" id="UP000803884"/>
    </source>
</evidence>
<dbReference type="Pfam" id="PF02464">
    <property type="entry name" value="CinA"/>
    <property type="match status" value="1"/>
</dbReference>
<organism evidence="2 3">
    <name type="scientific">Cladosporium halotolerans</name>
    <dbReference type="NCBI Taxonomy" id="1052096"/>
    <lineage>
        <taxon>Eukaryota</taxon>
        <taxon>Fungi</taxon>
        <taxon>Dikarya</taxon>
        <taxon>Ascomycota</taxon>
        <taxon>Pezizomycotina</taxon>
        <taxon>Dothideomycetes</taxon>
        <taxon>Dothideomycetidae</taxon>
        <taxon>Cladosporiales</taxon>
        <taxon>Cladosporiaceae</taxon>
        <taxon>Cladosporium</taxon>
    </lineage>
</organism>
<dbReference type="SUPFAM" id="SSF142433">
    <property type="entry name" value="CinA-like"/>
    <property type="match status" value="1"/>
</dbReference>
<reference evidence="2 3" key="1">
    <citation type="journal article" date="2020" name="Microbiol. Resour. Announc.">
        <title>Draft Genome Sequence of a Cladosporium Species Isolated from the Mesophotic Ascidian Didemnum maculosum.</title>
        <authorList>
            <person name="Gioti A."/>
            <person name="Siaperas R."/>
            <person name="Nikolaivits E."/>
            <person name="Le Goff G."/>
            <person name="Ouazzani J."/>
            <person name="Kotoulas G."/>
            <person name="Topakas E."/>
        </authorList>
    </citation>
    <scope>NUCLEOTIDE SEQUENCE [LARGE SCALE GENOMIC DNA]</scope>
    <source>
        <strain evidence="2 3">TM138-S3</strain>
    </source>
</reference>
<dbReference type="GeneID" id="96008840"/>
<keyword evidence="3" id="KW-1185">Reference proteome</keyword>
<name>A0AB34KGN0_9PEZI</name>
<evidence type="ECO:0000259" key="1">
    <source>
        <dbReference type="Pfam" id="PF02464"/>
    </source>
</evidence>
<dbReference type="Proteomes" id="UP000803884">
    <property type="component" value="Unassembled WGS sequence"/>
</dbReference>
<gene>
    <name evidence="2" type="ORF">WHR41_07397</name>
</gene>
<dbReference type="Gene3D" id="3.90.950.20">
    <property type="entry name" value="CinA-like"/>
    <property type="match status" value="1"/>
</dbReference>
<protein>
    <recommendedName>
        <fullName evidence="1">CinA C-terminal domain-containing protein</fullName>
    </recommendedName>
</protein>
<feature type="domain" description="CinA C-terminal" evidence="1">
    <location>
        <begin position="16"/>
        <end position="170"/>
    </location>
</feature>
<sequence length="177" mass="18438">MSVSTTSDFPPSALQPILEEVTTLLKSRNETIAVAETAAGGLISSSLLSGPGASKIYAGGLTLYTLPSRIAYAGWTQESIASYTGPTTDIVSGLAQHVRKDLKSTYTLAESGTAGPTGGNTPNRTPGYVALAVDCERGTFVREVKTGWGGDRVANMVQFAVEGLKLLKDVINGEAKL</sequence>
<dbReference type="RefSeq" id="XP_069227011.1">
    <property type="nucleotide sequence ID" value="XM_069376002.1"/>
</dbReference>